<dbReference type="PANTHER" id="PTHR36837">
    <property type="entry name" value="POLY(3-HYDROXYALKANOATE) POLYMERASE SUBUNIT PHAC"/>
    <property type="match status" value="1"/>
</dbReference>
<dbReference type="PANTHER" id="PTHR36837:SF5">
    <property type="entry name" value="POLY-3-HYDROXYBUTYRATE SYNTHASE"/>
    <property type="match status" value="1"/>
</dbReference>
<dbReference type="Gene3D" id="3.40.50.1820">
    <property type="entry name" value="alpha/beta hydrolase"/>
    <property type="match status" value="1"/>
</dbReference>
<dbReference type="SUPFAM" id="SSF53474">
    <property type="entry name" value="alpha/beta-Hydrolases"/>
    <property type="match status" value="1"/>
</dbReference>
<reference evidence="4 5" key="1">
    <citation type="submission" date="2018-11" db="EMBL/GenBank/DDBJ databases">
        <authorList>
            <person name="Li F."/>
        </authorList>
    </citation>
    <scope>NUCLEOTIDE SEQUENCE [LARGE SCALE GENOMIC DNA]</scope>
    <source>
        <strain evidence="4 5">Gsoil 818</strain>
    </source>
</reference>
<dbReference type="InterPro" id="IPR051321">
    <property type="entry name" value="PHA/PHB_synthase"/>
</dbReference>
<sequence>MSQVHVQLDQRELAVPLDSLLANASRLGVPDVLPGAALLRWAAALARRPRTTGGRLADLAAELTRVIAGTSTISASSRDRRFSDPAWTDNGLLRRTVQAYLAAAEKALQLVDDAELEERAQKRVRLFVENLVDALAPSNNMLLNPVALKEVVNTGGANLGRGLRNLLHDLSSRPRVPSMVDSSQFAVGTNIGATKGSVVLRTPVLELIQYAPITEQVREVPLLMVPPTINKYYVLDLAPGRSYVEFLLGQGQQVFMISWRNPTARHADWNLDTYIHGALEAMDAAREIAGIERVGLHGTCSGGIVASMAAAHLAGTGRGGELASLTLAVTVLDQAGAGTAQALVDHKRAAAAAALSKRVGYLDGAVLAEVFAWLRPNDLIWNYWVNNYLLGQKPPAFDILFWNSDTTRMPAQLHRDFLELSLANKLVTAGDATALGVPVDLSKITADAFIVGGRTDHITPWQNCYRSTALLGGKTEFVLSTSGHIAALVNPPTNAKASFQTSAHQPTSPAEFVASAETRPGSWWPHYAQWLAARSGKMGPAPPTLGTPRFRPLIDAPGSYVLDT</sequence>
<keyword evidence="2" id="KW-0012">Acyltransferase</keyword>
<dbReference type="EMBL" id="RJSF01000044">
    <property type="protein sequence ID" value="RNM12632.1"/>
    <property type="molecule type" value="Genomic_DNA"/>
</dbReference>
<organism evidence="4 5">
    <name type="scientific">Nocardioides pocheonensis</name>
    <dbReference type="NCBI Taxonomy" id="661485"/>
    <lineage>
        <taxon>Bacteria</taxon>
        <taxon>Bacillati</taxon>
        <taxon>Actinomycetota</taxon>
        <taxon>Actinomycetes</taxon>
        <taxon>Propionibacteriales</taxon>
        <taxon>Nocardioidaceae</taxon>
        <taxon>Nocardioides</taxon>
    </lineage>
</organism>
<accession>A0A3N0GKD2</accession>
<gene>
    <name evidence="4" type="ORF">EFL26_18655</name>
</gene>
<proteinExistence type="predicted"/>
<comment type="caution">
    <text evidence="4">The sequence shown here is derived from an EMBL/GenBank/DDBJ whole genome shotgun (WGS) entry which is preliminary data.</text>
</comment>
<evidence type="ECO:0000256" key="1">
    <source>
        <dbReference type="ARBA" id="ARBA00022679"/>
    </source>
</evidence>
<dbReference type="RefSeq" id="WP_123224395.1">
    <property type="nucleotide sequence ID" value="NZ_RJSF01000044.1"/>
</dbReference>
<dbReference type="AlphaFoldDB" id="A0A3N0GKD2"/>
<keyword evidence="5" id="KW-1185">Reference proteome</keyword>
<keyword evidence="1" id="KW-0808">Transferase</keyword>
<evidence type="ECO:0000259" key="3">
    <source>
        <dbReference type="Pfam" id="PF07167"/>
    </source>
</evidence>
<evidence type="ECO:0000313" key="4">
    <source>
        <dbReference type="EMBL" id="RNM12632.1"/>
    </source>
</evidence>
<dbReference type="Pfam" id="PF07167">
    <property type="entry name" value="PhaC_N"/>
    <property type="match status" value="1"/>
</dbReference>
<feature type="domain" description="Poly-beta-hydroxybutyrate polymerase N-terminal" evidence="3">
    <location>
        <begin position="78"/>
        <end position="247"/>
    </location>
</feature>
<evidence type="ECO:0000313" key="5">
    <source>
        <dbReference type="Proteomes" id="UP000279994"/>
    </source>
</evidence>
<dbReference type="OrthoDB" id="7208816at2"/>
<keyword evidence="4" id="KW-0378">Hydrolase</keyword>
<dbReference type="GO" id="GO:0016746">
    <property type="term" value="F:acyltransferase activity"/>
    <property type="evidence" value="ECO:0007669"/>
    <property type="project" value="UniProtKB-KW"/>
</dbReference>
<dbReference type="InterPro" id="IPR029058">
    <property type="entry name" value="AB_hydrolase_fold"/>
</dbReference>
<protein>
    <submittedName>
        <fullName evidence="4">Alpha/beta fold hydrolase</fullName>
    </submittedName>
</protein>
<dbReference type="GO" id="GO:0016787">
    <property type="term" value="F:hydrolase activity"/>
    <property type="evidence" value="ECO:0007669"/>
    <property type="project" value="UniProtKB-KW"/>
</dbReference>
<dbReference type="GO" id="GO:0042619">
    <property type="term" value="P:poly-hydroxybutyrate biosynthetic process"/>
    <property type="evidence" value="ECO:0007669"/>
    <property type="project" value="InterPro"/>
</dbReference>
<dbReference type="Proteomes" id="UP000279994">
    <property type="component" value="Unassembled WGS sequence"/>
</dbReference>
<dbReference type="InterPro" id="IPR010941">
    <property type="entry name" value="PhaC_N"/>
</dbReference>
<evidence type="ECO:0000256" key="2">
    <source>
        <dbReference type="ARBA" id="ARBA00023315"/>
    </source>
</evidence>
<name>A0A3N0GKD2_9ACTN</name>